<proteinExistence type="inferred from homology"/>
<reference evidence="8" key="1">
    <citation type="submission" date="2016-11" db="EMBL/GenBank/DDBJ databases">
        <authorList>
            <person name="Varghese N."/>
            <person name="Submissions S."/>
        </authorList>
    </citation>
    <scope>NUCLEOTIDE SEQUENCE [LARGE SCALE GENOMIC DNA]</scope>
    <source>
        <strain evidence="8">DSM 15292</strain>
    </source>
</reference>
<feature type="domain" description="Thioredoxin" evidence="6">
    <location>
        <begin position="1"/>
        <end position="164"/>
    </location>
</feature>
<keyword evidence="3 5" id="KW-0560">Oxidoreductase</keyword>
<dbReference type="Pfam" id="PF00255">
    <property type="entry name" value="GSHPx"/>
    <property type="match status" value="1"/>
</dbReference>
<dbReference type="PROSITE" id="PS51352">
    <property type="entry name" value="THIOREDOXIN_2"/>
    <property type="match status" value="1"/>
</dbReference>
<dbReference type="InterPro" id="IPR029759">
    <property type="entry name" value="GPX_AS"/>
</dbReference>
<dbReference type="Proteomes" id="UP000185221">
    <property type="component" value="Unassembled WGS sequence"/>
</dbReference>
<keyword evidence="2 5" id="KW-0575">Peroxidase</keyword>
<dbReference type="STRING" id="226505.SAMN05444394_2334"/>
<gene>
    <name evidence="7" type="ORF">SAMN05444394_2334</name>
</gene>
<evidence type="ECO:0000256" key="4">
    <source>
        <dbReference type="PIRSR" id="PIRSR000303-1"/>
    </source>
</evidence>
<dbReference type="CDD" id="cd00340">
    <property type="entry name" value="GSH_Peroxidase"/>
    <property type="match status" value="1"/>
</dbReference>
<dbReference type="InterPro" id="IPR029760">
    <property type="entry name" value="GPX_CS"/>
</dbReference>
<name>A0A1N6ENL8_9BACT</name>
<protein>
    <recommendedName>
        <fullName evidence="5">Glutathione peroxidase</fullName>
    </recommendedName>
</protein>
<dbReference type="AlphaFoldDB" id="A0A1N6ENL8"/>
<dbReference type="InterPro" id="IPR013766">
    <property type="entry name" value="Thioredoxin_domain"/>
</dbReference>
<evidence type="ECO:0000256" key="2">
    <source>
        <dbReference type="ARBA" id="ARBA00022559"/>
    </source>
</evidence>
<dbReference type="InterPro" id="IPR000889">
    <property type="entry name" value="Glutathione_peroxidase"/>
</dbReference>
<sequence length="164" mass="18561">MKLKTVYDFEANTLAGKKISLKEYQGKTLLIVNTASQCGLTPQYEGLEELYQKYKDQGLVVLGFPCNQFGNQEKGNSEQIQEFCQVNYGVSFPMFEKVEVNGNNAHPLYKFLKSKLSGGLLGSKIKWNFTKFLIDQNGVPIKRYAPITVPKKMEKDIEKVVNHG</sequence>
<dbReference type="PIRSF" id="PIRSF000303">
    <property type="entry name" value="Glutathion_perox"/>
    <property type="match status" value="1"/>
</dbReference>
<evidence type="ECO:0000256" key="5">
    <source>
        <dbReference type="RuleBase" id="RU000499"/>
    </source>
</evidence>
<evidence type="ECO:0000313" key="7">
    <source>
        <dbReference type="EMBL" id="SIN84567.1"/>
    </source>
</evidence>
<dbReference type="SUPFAM" id="SSF52833">
    <property type="entry name" value="Thioredoxin-like"/>
    <property type="match status" value="1"/>
</dbReference>
<evidence type="ECO:0000256" key="3">
    <source>
        <dbReference type="ARBA" id="ARBA00023002"/>
    </source>
</evidence>
<accession>A0A1N6ENL8</accession>
<evidence type="ECO:0000259" key="6">
    <source>
        <dbReference type="PROSITE" id="PS51352"/>
    </source>
</evidence>
<dbReference type="InterPro" id="IPR036249">
    <property type="entry name" value="Thioredoxin-like_sf"/>
</dbReference>
<feature type="active site" evidence="4">
    <location>
        <position position="38"/>
    </location>
</feature>
<dbReference type="PANTHER" id="PTHR11592">
    <property type="entry name" value="GLUTATHIONE PEROXIDASE"/>
    <property type="match status" value="1"/>
</dbReference>
<dbReference type="EMBL" id="FSRC01000001">
    <property type="protein sequence ID" value="SIN84567.1"/>
    <property type="molecule type" value="Genomic_DNA"/>
</dbReference>
<organism evidence="7 8">
    <name type="scientific">Algoriphagus halophilus</name>
    <dbReference type="NCBI Taxonomy" id="226505"/>
    <lineage>
        <taxon>Bacteria</taxon>
        <taxon>Pseudomonadati</taxon>
        <taxon>Bacteroidota</taxon>
        <taxon>Cytophagia</taxon>
        <taxon>Cytophagales</taxon>
        <taxon>Cyclobacteriaceae</taxon>
        <taxon>Algoriphagus</taxon>
    </lineage>
</organism>
<dbReference type="PROSITE" id="PS00763">
    <property type="entry name" value="GLUTATHIONE_PEROXID_2"/>
    <property type="match status" value="1"/>
</dbReference>
<dbReference type="PRINTS" id="PR01011">
    <property type="entry name" value="GLUTPROXDASE"/>
</dbReference>
<comment type="similarity">
    <text evidence="1 5">Belongs to the glutathione peroxidase family.</text>
</comment>
<dbReference type="GO" id="GO:0034599">
    <property type="term" value="P:cellular response to oxidative stress"/>
    <property type="evidence" value="ECO:0007669"/>
    <property type="project" value="TreeGrafter"/>
</dbReference>
<evidence type="ECO:0000313" key="8">
    <source>
        <dbReference type="Proteomes" id="UP000185221"/>
    </source>
</evidence>
<dbReference type="PANTHER" id="PTHR11592:SF78">
    <property type="entry name" value="GLUTATHIONE PEROXIDASE"/>
    <property type="match status" value="1"/>
</dbReference>
<dbReference type="PROSITE" id="PS00460">
    <property type="entry name" value="GLUTATHIONE_PEROXID_1"/>
    <property type="match status" value="1"/>
</dbReference>
<dbReference type="PROSITE" id="PS51355">
    <property type="entry name" value="GLUTATHIONE_PEROXID_3"/>
    <property type="match status" value="1"/>
</dbReference>
<evidence type="ECO:0000256" key="1">
    <source>
        <dbReference type="ARBA" id="ARBA00006926"/>
    </source>
</evidence>
<dbReference type="RefSeq" id="WP_200800391.1">
    <property type="nucleotide sequence ID" value="NZ_FSRC01000001.1"/>
</dbReference>
<dbReference type="Gene3D" id="3.40.30.10">
    <property type="entry name" value="Glutaredoxin"/>
    <property type="match status" value="1"/>
</dbReference>
<keyword evidence="8" id="KW-1185">Reference proteome</keyword>
<dbReference type="FunFam" id="3.40.30.10:FF:000010">
    <property type="entry name" value="Glutathione peroxidase"/>
    <property type="match status" value="1"/>
</dbReference>
<dbReference type="GO" id="GO:0004601">
    <property type="term" value="F:peroxidase activity"/>
    <property type="evidence" value="ECO:0007669"/>
    <property type="project" value="UniProtKB-KW"/>
</dbReference>